<comment type="caution">
    <text evidence="4">The sequence shown here is derived from an EMBL/GenBank/DDBJ whole genome shotgun (WGS) entry which is preliminary data.</text>
</comment>
<name>A0A8J4EMN2_9ACTN</name>
<proteinExistence type="predicted"/>
<sequence length="250" mass="26172">MRRGLRYLPVLLILLLVVVAALGANARGPRVTHVPPLPISPTVAPSGGTPPAQPTRTVVRPPQPHGSSTSTTVLIVVIAALCALAYGAIMLYLMLALRDGLVLRRRRHPEPEPEPDEPDAPTADEVRAAMAASRAALIEGDDPRAAVIACWLALEDLASRGGVPRAASDAPGDLVGRMLGVARDPSGERPFQALTGPAERALTALAERYRAARYAPAPVTEADRATARGALDRLAAELSVRDATPAGDAR</sequence>
<gene>
    <name evidence="4" type="ORF">NUM_49900</name>
</gene>
<dbReference type="AlphaFoldDB" id="A0A8J4EMN2"/>
<evidence type="ECO:0000256" key="2">
    <source>
        <dbReference type="SAM" id="Phobius"/>
    </source>
</evidence>
<feature type="transmembrane region" description="Helical" evidence="2">
    <location>
        <begin position="73"/>
        <end position="97"/>
    </location>
</feature>
<reference evidence="5" key="1">
    <citation type="journal article" date="2021" name="Int. J. Syst. Evol. Microbiol.">
        <title>Actinocatenispora comari sp. nov., an endophytic actinomycete isolated from aerial parts of Comarum salesowianum.</title>
        <authorList>
            <person name="Oyunbileg N."/>
            <person name="Iizaka Y."/>
            <person name="Hamada M."/>
            <person name="Davaapurev B.O."/>
            <person name="Fukumoto A."/>
            <person name="Tsetseg B."/>
            <person name="Kato F."/>
            <person name="Tamura T."/>
            <person name="Batkhuu J."/>
            <person name="Anzai Y."/>
        </authorList>
    </citation>
    <scope>NUCLEOTIDE SEQUENCE [LARGE SCALE GENOMIC DNA]</scope>
    <source>
        <strain evidence="5">NUM-2625</strain>
    </source>
</reference>
<dbReference type="Pfam" id="PF13559">
    <property type="entry name" value="DUF4129"/>
    <property type="match status" value="1"/>
</dbReference>
<keyword evidence="2" id="KW-1133">Transmembrane helix</keyword>
<organism evidence="4 5">
    <name type="scientific">Actinocatenispora comari</name>
    <dbReference type="NCBI Taxonomy" id="2807577"/>
    <lineage>
        <taxon>Bacteria</taxon>
        <taxon>Bacillati</taxon>
        <taxon>Actinomycetota</taxon>
        <taxon>Actinomycetes</taxon>
        <taxon>Micromonosporales</taxon>
        <taxon>Micromonosporaceae</taxon>
        <taxon>Actinocatenispora</taxon>
    </lineage>
</organism>
<dbReference type="Proteomes" id="UP000614996">
    <property type="component" value="Unassembled WGS sequence"/>
</dbReference>
<feature type="domain" description="Protein-glutamine gamma-glutamyltransferase-like C-terminal" evidence="3">
    <location>
        <begin position="150"/>
        <end position="232"/>
    </location>
</feature>
<keyword evidence="5" id="KW-1185">Reference proteome</keyword>
<dbReference type="EMBL" id="BOPO01000106">
    <property type="protein sequence ID" value="GIL29736.1"/>
    <property type="molecule type" value="Genomic_DNA"/>
</dbReference>
<evidence type="ECO:0000313" key="4">
    <source>
        <dbReference type="EMBL" id="GIL29736.1"/>
    </source>
</evidence>
<dbReference type="RefSeq" id="WP_207127401.1">
    <property type="nucleotide sequence ID" value="NZ_BOPO01000106.1"/>
</dbReference>
<keyword evidence="2" id="KW-0472">Membrane</keyword>
<keyword evidence="2" id="KW-0812">Transmembrane</keyword>
<protein>
    <recommendedName>
        <fullName evidence="3">Protein-glutamine gamma-glutamyltransferase-like C-terminal domain-containing protein</fullName>
    </recommendedName>
</protein>
<evidence type="ECO:0000259" key="3">
    <source>
        <dbReference type="Pfam" id="PF13559"/>
    </source>
</evidence>
<feature type="region of interest" description="Disordered" evidence="1">
    <location>
        <begin position="31"/>
        <end position="68"/>
    </location>
</feature>
<evidence type="ECO:0000256" key="1">
    <source>
        <dbReference type="SAM" id="MobiDB-lite"/>
    </source>
</evidence>
<accession>A0A8J4EMN2</accession>
<dbReference type="InterPro" id="IPR025403">
    <property type="entry name" value="TgpA-like_C"/>
</dbReference>
<evidence type="ECO:0000313" key="5">
    <source>
        <dbReference type="Proteomes" id="UP000614996"/>
    </source>
</evidence>